<dbReference type="Proteomes" id="UP001596098">
    <property type="component" value="Unassembled WGS sequence"/>
</dbReference>
<dbReference type="Pfam" id="PF11271">
    <property type="entry name" value="PorA"/>
    <property type="match status" value="1"/>
</dbReference>
<keyword evidence="1" id="KW-1133">Transmembrane helix</keyword>
<dbReference type="RefSeq" id="WP_164878689.1">
    <property type="nucleotide sequence ID" value="NZ_CP034929.1"/>
</dbReference>
<protein>
    <submittedName>
        <fullName evidence="2">DUF3068 domain-containing protein</fullName>
    </submittedName>
</protein>
<sequence length="326" mass="35788">MRKILGPILSGIGGFLLVLGLLLNVYAYPRLAVAPLDQDVISVLDGPGARFFDVSVEGGKIVGEVDTDFTITAKVVGDVDAAESHGDNVAVWTNSTKITTAEGKSPQSTVERVAFDRTSGEAVDCCDAFSEKVQGEQNPTKFQGQVFKFPFQTKQQEYLWWDSTLEQAFPAKFVREEEFHGMNTYVFEQKIEPRVTGQQDVSPDMVGEIGTGSLKADRTYSNQRTFWVEPETGVVMDRVEKQYATLRFEGEDRAVVTDVEARFSKETVDANVSEYGDKVGQLKLIRFTLPLVLGVLGAGLLVAGLVLGRRSGGDPEHYQMKSRAAA</sequence>
<evidence type="ECO:0000313" key="3">
    <source>
        <dbReference type="Proteomes" id="UP001596098"/>
    </source>
</evidence>
<proteinExistence type="predicted"/>
<keyword evidence="1" id="KW-0472">Membrane</keyword>
<keyword evidence="1" id="KW-0812">Transmembrane</keyword>
<gene>
    <name evidence="2" type="ORF">ACFPWU_06065</name>
</gene>
<name>A0ABW1QZI4_9ACTN</name>
<comment type="caution">
    <text evidence="2">The sequence shown here is derived from an EMBL/GenBank/DDBJ whole genome shotgun (WGS) entry which is preliminary data.</text>
</comment>
<accession>A0ABW1QZI4</accession>
<dbReference type="EMBL" id="JBHSQI010000003">
    <property type="protein sequence ID" value="MFC6153230.1"/>
    <property type="molecule type" value="Genomic_DNA"/>
</dbReference>
<evidence type="ECO:0000256" key="1">
    <source>
        <dbReference type="SAM" id="Phobius"/>
    </source>
</evidence>
<organism evidence="2 3">
    <name type="scientific">Nocardioides yefusunii</name>
    <dbReference type="NCBI Taxonomy" id="2500546"/>
    <lineage>
        <taxon>Bacteria</taxon>
        <taxon>Bacillati</taxon>
        <taxon>Actinomycetota</taxon>
        <taxon>Actinomycetes</taxon>
        <taxon>Propionibacteriales</taxon>
        <taxon>Nocardioidaceae</taxon>
        <taxon>Nocardioides</taxon>
    </lineage>
</organism>
<dbReference type="InterPro" id="IPR021424">
    <property type="entry name" value="PorA"/>
</dbReference>
<evidence type="ECO:0000313" key="2">
    <source>
        <dbReference type="EMBL" id="MFC6153230.1"/>
    </source>
</evidence>
<reference evidence="3" key="1">
    <citation type="journal article" date="2019" name="Int. J. Syst. Evol. Microbiol.">
        <title>The Global Catalogue of Microorganisms (GCM) 10K type strain sequencing project: providing services to taxonomists for standard genome sequencing and annotation.</title>
        <authorList>
            <consortium name="The Broad Institute Genomics Platform"/>
            <consortium name="The Broad Institute Genome Sequencing Center for Infectious Disease"/>
            <person name="Wu L."/>
            <person name="Ma J."/>
        </authorList>
    </citation>
    <scope>NUCLEOTIDE SEQUENCE [LARGE SCALE GENOMIC DNA]</scope>
    <source>
        <strain evidence="3">DFY28</strain>
    </source>
</reference>
<keyword evidence="3" id="KW-1185">Reference proteome</keyword>
<feature type="transmembrane region" description="Helical" evidence="1">
    <location>
        <begin position="287"/>
        <end position="307"/>
    </location>
</feature>